<dbReference type="Proteomes" id="UP000253759">
    <property type="component" value="Unassembled WGS sequence"/>
</dbReference>
<evidence type="ECO:0008006" key="4">
    <source>
        <dbReference type="Google" id="ProtNLM"/>
    </source>
</evidence>
<feature type="transmembrane region" description="Helical" evidence="1">
    <location>
        <begin position="100"/>
        <end position="121"/>
    </location>
</feature>
<keyword evidence="1" id="KW-0812">Transmembrane</keyword>
<gene>
    <name evidence="2" type="ORF">DVH29_05795</name>
</gene>
<dbReference type="RefSeq" id="WP_114645214.1">
    <property type="nucleotide sequence ID" value="NZ_QQNH01000005.1"/>
</dbReference>
<accession>A0A369W528</accession>
<feature type="transmembrane region" description="Helical" evidence="1">
    <location>
        <begin position="158"/>
        <end position="175"/>
    </location>
</feature>
<feature type="transmembrane region" description="Helical" evidence="1">
    <location>
        <begin position="32"/>
        <end position="49"/>
    </location>
</feature>
<feature type="transmembrane region" description="Helical" evidence="1">
    <location>
        <begin position="133"/>
        <end position="152"/>
    </location>
</feature>
<organism evidence="2 3">
    <name type="scientific">Pelagibacterium lacus</name>
    <dbReference type="NCBI Taxonomy" id="2282655"/>
    <lineage>
        <taxon>Bacteria</taxon>
        <taxon>Pseudomonadati</taxon>
        <taxon>Pseudomonadota</taxon>
        <taxon>Alphaproteobacteria</taxon>
        <taxon>Hyphomicrobiales</taxon>
        <taxon>Devosiaceae</taxon>
        <taxon>Pelagibacterium</taxon>
    </lineage>
</organism>
<keyword evidence="3" id="KW-1185">Reference proteome</keyword>
<protein>
    <recommendedName>
        <fullName evidence="4">DUF998 domain-containing protein</fullName>
    </recommendedName>
</protein>
<name>A0A369W528_9HYPH</name>
<keyword evidence="1" id="KW-1133">Transmembrane helix</keyword>
<comment type="caution">
    <text evidence="2">The sequence shown here is derived from an EMBL/GenBank/DDBJ whole genome shotgun (WGS) entry which is preliminary data.</text>
</comment>
<dbReference type="AlphaFoldDB" id="A0A369W528"/>
<dbReference type="OrthoDB" id="7960000at2"/>
<feature type="transmembrane region" description="Helical" evidence="1">
    <location>
        <begin position="61"/>
        <end position="88"/>
    </location>
</feature>
<sequence length="188" mass="19158">MILALVLIAGTLLWAGGEIAMLAAGGIMPTPGWIATLGLYVAGAGCFALKDLPAVARPGRVGIVLVAFGAISFATVMTIVLTSGLLGAMAEGAVGHAQMVYTPFYLLALVFMVAGLVALALHFRAAPGPQGAFWGAALLAVLTLARLVFASLPLYHEAVSALVALYLLWLGVIALRRTTAQSTGRGAG</sequence>
<evidence type="ECO:0000313" key="2">
    <source>
        <dbReference type="EMBL" id="RDE09668.1"/>
    </source>
</evidence>
<proteinExistence type="predicted"/>
<evidence type="ECO:0000256" key="1">
    <source>
        <dbReference type="SAM" id="Phobius"/>
    </source>
</evidence>
<keyword evidence="1" id="KW-0472">Membrane</keyword>
<reference evidence="3" key="1">
    <citation type="submission" date="2018-07" db="EMBL/GenBank/DDBJ databases">
        <authorList>
            <person name="Liu B.-T."/>
            <person name="Du Z."/>
        </authorList>
    </citation>
    <scope>NUCLEOTIDE SEQUENCE [LARGE SCALE GENOMIC DNA]</scope>
    <source>
        <strain evidence="3">XYN52</strain>
    </source>
</reference>
<dbReference type="EMBL" id="QQNH01000005">
    <property type="protein sequence ID" value="RDE09668.1"/>
    <property type="molecule type" value="Genomic_DNA"/>
</dbReference>
<evidence type="ECO:0000313" key="3">
    <source>
        <dbReference type="Proteomes" id="UP000253759"/>
    </source>
</evidence>